<gene>
    <name evidence="3" type="ORF">FC39_GL000156</name>
</gene>
<reference evidence="3 4" key="1">
    <citation type="journal article" date="2015" name="Genome Announc.">
        <title>Expanding the biotechnology potential of lactobacilli through comparative genomics of 213 strains and associated genera.</title>
        <authorList>
            <person name="Sun Z."/>
            <person name="Harris H.M."/>
            <person name="McCann A."/>
            <person name="Guo C."/>
            <person name="Argimon S."/>
            <person name="Zhang W."/>
            <person name="Yang X."/>
            <person name="Jeffery I.B."/>
            <person name="Cooney J.C."/>
            <person name="Kagawa T.F."/>
            <person name="Liu W."/>
            <person name="Song Y."/>
            <person name="Salvetti E."/>
            <person name="Wrobel A."/>
            <person name="Rasinkangas P."/>
            <person name="Parkhill J."/>
            <person name="Rea M.C."/>
            <person name="O'Sullivan O."/>
            <person name="Ritari J."/>
            <person name="Douillard F.P."/>
            <person name="Paul Ross R."/>
            <person name="Yang R."/>
            <person name="Briner A.E."/>
            <person name="Felis G.E."/>
            <person name="de Vos W.M."/>
            <person name="Barrangou R."/>
            <person name="Klaenhammer T.R."/>
            <person name="Caufield P.W."/>
            <person name="Cui Y."/>
            <person name="Zhang H."/>
            <person name="O'Toole P.W."/>
        </authorList>
    </citation>
    <scope>NUCLEOTIDE SEQUENCE [LARGE SCALE GENOMIC DNA]</scope>
    <source>
        <strain evidence="3 4">DSM 5661</strain>
    </source>
</reference>
<evidence type="ECO:0000313" key="4">
    <source>
        <dbReference type="Proteomes" id="UP000051223"/>
    </source>
</evidence>
<feature type="transmembrane region" description="Helical" evidence="2">
    <location>
        <begin position="423"/>
        <end position="441"/>
    </location>
</feature>
<dbReference type="RefSeq" id="WP_056941411.1">
    <property type="nucleotide sequence ID" value="NZ_AZGI01000010.1"/>
</dbReference>
<dbReference type="Gene3D" id="2.60.40.740">
    <property type="match status" value="1"/>
</dbReference>
<feature type="region of interest" description="Disordered" evidence="1">
    <location>
        <begin position="349"/>
        <end position="374"/>
    </location>
</feature>
<keyword evidence="4" id="KW-1185">Reference proteome</keyword>
<keyword evidence="2" id="KW-0472">Membrane</keyword>
<protein>
    <submittedName>
        <fullName evidence="3">Uncharacterized protein</fullName>
    </submittedName>
</protein>
<organism evidence="3 4">
    <name type="scientific">Lactobacillus hamsteri DSM 5661 = JCM 6256</name>
    <dbReference type="NCBI Taxonomy" id="1423754"/>
    <lineage>
        <taxon>Bacteria</taxon>
        <taxon>Bacillati</taxon>
        <taxon>Bacillota</taxon>
        <taxon>Bacilli</taxon>
        <taxon>Lactobacillales</taxon>
        <taxon>Lactobacillaceae</taxon>
        <taxon>Lactobacillus</taxon>
    </lineage>
</organism>
<dbReference type="Proteomes" id="UP000051223">
    <property type="component" value="Unassembled WGS sequence"/>
</dbReference>
<dbReference type="EMBL" id="AZGI01000010">
    <property type="protein sequence ID" value="KRM40755.1"/>
    <property type="molecule type" value="Genomic_DNA"/>
</dbReference>
<name>A0A0R1YNE4_9LACO</name>
<keyword evidence="2" id="KW-0812">Transmembrane</keyword>
<evidence type="ECO:0000256" key="1">
    <source>
        <dbReference type="SAM" id="MobiDB-lite"/>
    </source>
</evidence>
<proteinExistence type="predicted"/>
<keyword evidence="2" id="KW-1133">Transmembrane helix</keyword>
<dbReference type="GO" id="GO:0007155">
    <property type="term" value="P:cell adhesion"/>
    <property type="evidence" value="ECO:0007669"/>
    <property type="project" value="InterPro"/>
</dbReference>
<dbReference type="InterPro" id="IPR011252">
    <property type="entry name" value="Fibrogen-bd_dom1"/>
</dbReference>
<feature type="transmembrane region" description="Helical" evidence="2">
    <location>
        <begin position="12"/>
        <end position="29"/>
    </location>
</feature>
<dbReference type="Gene3D" id="2.60.40.1280">
    <property type="match status" value="1"/>
</dbReference>
<dbReference type="NCBIfam" id="TIGR01167">
    <property type="entry name" value="LPXTG_anchor"/>
    <property type="match status" value="1"/>
</dbReference>
<sequence length="446" mass="52574">MKKQRRIDCSLPFMWAILFSIIVAISMFMQCKPVNAADRINIGSNNIYVLDQKTQKTRTEYSDGDFISVVLNYSGEIKSGQRIVVNWDSKDKNNKAYLTAISEEKDVYILDKNKNQKIKVGFCTVSRDKAVIVIDDGLPNSYKINGFFSFNLQVRNTDNKEHSLKVRFNNDEMLIKVMGNTTFLDEKNVFANVIPDEQMEKDYIEWSLPLSSKGWTISELSDGQEIDLDSIKFKILYKERHDIEYTLSQLRKIFPNLKLKVTNNKIYFNLNAKQLPKYEIVMSYRSKVTDHNQISFNNKVSLKEKSYQSIVPNTNLKIRINTIALDSMPSDSDNDDSFEKYNEQSNKADYSKIDYKNKNKDSDSSHMEDRDRNKYQPYKYNRYKHFAYKENWDDRYHSKDYKYRHRRVHRNKLPKTNEKNDSLMWLGGMLVSLSLVGMLYVRKYMI</sequence>
<comment type="caution">
    <text evidence="3">The sequence shown here is derived from an EMBL/GenBank/DDBJ whole genome shotgun (WGS) entry which is preliminary data.</text>
</comment>
<dbReference type="AlphaFoldDB" id="A0A0R1YNE4"/>
<dbReference type="PATRIC" id="fig|1423754.3.peg.167"/>
<evidence type="ECO:0000256" key="2">
    <source>
        <dbReference type="SAM" id="Phobius"/>
    </source>
</evidence>
<accession>A0A0R1YNE4</accession>
<dbReference type="STRING" id="1423754.FC39_GL000156"/>
<evidence type="ECO:0000313" key="3">
    <source>
        <dbReference type="EMBL" id="KRM40755.1"/>
    </source>
</evidence>